<evidence type="ECO:0000259" key="1">
    <source>
        <dbReference type="Pfam" id="PF01037"/>
    </source>
</evidence>
<dbReference type="GO" id="GO:0005829">
    <property type="term" value="C:cytosol"/>
    <property type="evidence" value="ECO:0007669"/>
    <property type="project" value="TreeGrafter"/>
</dbReference>
<reference evidence="2" key="1">
    <citation type="submission" date="2013-08" db="EMBL/GenBank/DDBJ databases">
        <authorList>
            <person name="Mendez C."/>
            <person name="Richter M."/>
            <person name="Ferrer M."/>
            <person name="Sanchez J."/>
        </authorList>
    </citation>
    <scope>NUCLEOTIDE SEQUENCE</scope>
</reference>
<evidence type="ECO:0000313" key="2">
    <source>
        <dbReference type="EMBL" id="EQD45133.1"/>
    </source>
</evidence>
<dbReference type="Gene3D" id="3.30.70.920">
    <property type="match status" value="1"/>
</dbReference>
<dbReference type="InterPro" id="IPR019887">
    <property type="entry name" value="Tscrpt_reg_AsnC/Lrp_C"/>
</dbReference>
<comment type="caution">
    <text evidence="2">The sequence shown here is derived from an EMBL/GenBank/DDBJ whole genome shotgun (WGS) entry which is preliminary data.</text>
</comment>
<dbReference type="InterPro" id="IPR011008">
    <property type="entry name" value="Dimeric_a/b-barrel"/>
</dbReference>
<dbReference type="Pfam" id="PF01037">
    <property type="entry name" value="AsnC_trans_reg"/>
    <property type="match status" value="1"/>
</dbReference>
<reference evidence="2" key="2">
    <citation type="journal article" date="2014" name="ISME J.">
        <title>Microbial stratification in low pH oxic and suboxic macroscopic growths along an acid mine drainage.</title>
        <authorList>
            <person name="Mendez-Garcia C."/>
            <person name="Mesa V."/>
            <person name="Sprenger R.R."/>
            <person name="Richter M."/>
            <person name="Diez M.S."/>
            <person name="Solano J."/>
            <person name="Bargiela R."/>
            <person name="Golyshina O.V."/>
            <person name="Manteca A."/>
            <person name="Ramos J.L."/>
            <person name="Gallego J.R."/>
            <person name="Llorente I."/>
            <person name="Martins Dos Santos V.A."/>
            <person name="Jensen O.N."/>
            <person name="Pelaez A.I."/>
            <person name="Sanchez J."/>
            <person name="Ferrer M."/>
        </authorList>
    </citation>
    <scope>NUCLEOTIDE SEQUENCE</scope>
</reference>
<feature type="domain" description="Transcription regulator AsnC/Lrp ligand binding" evidence="1">
    <location>
        <begin position="12"/>
        <end position="79"/>
    </location>
</feature>
<protein>
    <submittedName>
        <fullName evidence="2">AsnC family transcriptional regulator</fullName>
    </submittedName>
</protein>
<gene>
    <name evidence="2" type="ORF">B1B_13198</name>
</gene>
<sequence>MDNAILAFIDLFVDSPHVDDVVEALKEFKKISEIYEVTGEFDIVILVKTNDIEELRDLLKNKIMKIKGIKSTVSSIVLKSHRTPETNSVQ</sequence>
<dbReference type="SUPFAM" id="SSF54909">
    <property type="entry name" value="Dimeric alpha+beta barrel"/>
    <property type="match status" value="1"/>
</dbReference>
<organism evidence="2">
    <name type="scientific">mine drainage metagenome</name>
    <dbReference type="NCBI Taxonomy" id="410659"/>
    <lineage>
        <taxon>unclassified sequences</taxon>
        <taxon>metagenomes</taxon>
        <taxon>ecological metagenomes</taxon>
    </lineage>
</organism>
<dbReference type="PANTHER" id="PTHR30154">
    <property type="entry name" value="LEUCINE-RESPONSIVE REGULATORY PROTEIN"/>
    <property type="match status" value="1"/>
</dbReference>
<dbReference type="GO" id="GO:0043565">
    <property type="term" value="F:sequence-specific DNA binding"/>
    <property type="evidence" value="ECO:0007669"/>
    <property type="project" value="TreeGrafter"/>
</dbReference>
<dbReference type="AlphaFoldDB" id="T0ZKG2"/>
<dbReference type="PANTHER" id="PTHR30154:SF34">
    <property type="entry name" value="TRANSCRIPTIONAL REGULATOR AZLB"/>
    <property type="match status" value="1"/>
</dbReference>
<name>T0ZKG2_9ZZZZ</name>
<proteinExistence type="predicted"/>
<accession>T0ZKG2</accession>
<dbReference type="GO" id="GO:0043200">
    <property type="term" value="P:response to amino acid"/>
    <property type="evidence" value="ECO:0007669"/>
    <property type="project" value="TreeGrafter"/>
</dbReference>
<dbReference type="EMBL" id="AUZY01008680">
    <property type="protein sequence ID" value="EQD45133.1"/>
    <property type="molecule type" value="Genomic_DNA"/>
</dbReference>